<dbReference type="Proteomes" id="UP000289691">
    <property type="component" value="Unassembled WGS sequence"/>
</dbReference>
<organism evidence="2 3">
    <name type="scientific">Halorientalis pallida</name>
    <dbReference type="NCBI Taxonomy" id="2479928"/>
    <lineage>
        <taxon>Archaea</taxon>
        <taxon>Methanobacteriati</taxon>
        <taxon>Methanobacteriota</taxon>
        <taxon>Stenosarchaea group</taxon>
        <taxon>Halobacteria</taxon>
        <taxon>Halobacteriales</taxon>
        <taxon>Haloarculaceae</taxon>
        <taxon>Halorientalis</taxon>
    </lineage>
</organism>
<gene>
    <name evidence="2" type="ORF">EAF64_13545</name>
</gene>
<accession>A0A498KUW9</accession>
<keyword evidence="3" id="KW-1185">Reference proteome</keyword>
<keyword evidence="1" id="KW-1133">Transmembrane helix</keyword>
<evidence type="ECO:0000256" key="1">
    <source>
        <dbReference type="SAM" id="Phobius"/>
    </source>
</evidence>
<evidence type="ECO:0000313" key="2">
    <source>
        <dbReference type="EMBL" id="RXK48690.1"/>
    </source>
</evidence>
<name>A0A498KUW9_9EURY</name>
<protein>
    <submittedName>
        <fullName evidence="2">Uncharacterized protein</fullName>
    </submittedName>
</protein>
<comment type="caution">
    <text evidence="2">The sequence shown here is derived from an EMBL/GenBank/DDBJ whole genome shotgun (WGS) entry which is preliminary data.</text>
</comment>
<keyword evidence="1" id="KW-0812">Transmembrane</keyword>
<evidence type="ECO:0000313" key="3">
    <source>
        <dbReference type="Proteomes" id="UP000289691"/>
    </source>
</evidence>
<reference evidence="2 3" key="1">
    <citation type="submission" date="2019-01" db="EMBL/GenBank/DDBJ databases">
        <title>Halorientalis sp. F13-25 a new haloarchaeum isolated from hypersaline water.</title>
        <authorList>
            <person name="Ana D.-V."/>
            <person name="Cristina S.-P."/>
            <person name="Antonio V."/>
        </authorList>
    </citation>
    <scope>NUCLEOTIDE SEQUENCE [LARGE SCALE GENOMIC DNA]</scope>
    <source>
        <strain evidence="2 3">F13-25</strain>
    </source>
</reference>
<dbReference type="RefSeq" id="WP_129069527.1">
    <property type="nucleotide sequence ID" value="NZ_RDFA01000004.1"/>
</dbReference>
<keyword evidence="1" id="KW-0472">Membrane</keyword>
<proteinExistence type="predicted"/>
<dbReference type="AlphaFoldDB" id="A0A498KUW9"/>
<sequence length="124" mass="13715">MATSRNSNDPLSEFAYWIVGVIVMASAVSGSSSKTEVPAQQREIFLTNTTAEGCCVLVNWCQLANHISTRRSVLDTIAAPPTQLPARADTVRGRWLCVIDRPWDTEATGDRRRFFIASAQLQFP</sequence>
<feature type="transmembrane region" description="Helical" evidence="1">
    <location>
        <begin position="14"/>
        <end position="32"/>
    </location>
</feature>
<dbReference type="EMBL" id="RDFA01000004">
    <property type="protein sequence ID" value="RXK48690.1"/>
    <property type="molecule type" value="Genomic_DNA"/>
</dbReference>